<accession>A0A2U2C5R5</accession>
<keyword evidence="7" id="KW-1185">Reference proteome</keyword>
<evidence type="ECO:0000256" key="1">
    <source>
        <dbReference type="ARBA" id="ARBA00006464"/>
    </source>
</evidence>
<keyword evidence="4" id="KW-0472">Membrane</keyword>
<protein>
    <submittedName>
        <fullName evidence="6">Sugar transferase</fullName>
    </submittedName>
</protein>
<comment type="similarity">
    <text evidence="1">Belongs to the bacterial sugar transferase family.</text>
</comment>
<name>A0A2U2C5R5_9RHOB</name>
<evidence type="ECO:0000256" key="2">
    <source>
        <dbReference type="ARBA" id="ARBA00023169"/>
    </source>
</evidence>
<evidence type="ECO:0000259" key="5">
    <source>
        <dbReference type="Pfam" id="PF02397"/>
    </source>
</evidence>
<gene>
    <name evidence="6" type="ORF">C4N9_18200</name>
</gene>
<keyword evidence="2" id="KW-0270">Exopolysaccharide synthesis</keyword>
<keyword evidence="4" id="KW-1133">Transmembrane helix</keyword>
<sequence>MPANYALQDWSQRPTVSASPGDANPAELLPALAGDYAETGKRLLDVVLASVALLLAAPVLALLAALLWIEGGNPFYTQERLGRHGRHFRMYKLRSMVPDASARLVEYLDRDPAMRAEWDLTQKLKRDPRITPLGRLLRKTSMDELPQLLNVLKGDMSLVGPRPMLPQQMAIYAHPPAYLGLRPGITGLWQVTARNEDSFALRAAIDLRYAERVSLWGDLKIMVATVRSILRATGY</sequence>
<dbReference type="Pfam" id="PF02397">
    <property type="entry name" value="Bac_transf"/>
    <property type="match status" value="1"/>
</dbReference>
<dbReference type="GO" id="GO:0000271">
    <property type="term" value="P:polysaccharide biosynthetic process"/>
    <property type="evidence" value="ECO:0007669"/>
    <property type="project" value="UniProtKB-KW"/>
</dbReference>
<dbReference type="AlphaFoldDB" id="A0A2U2C5R5"/>
<evidence type="ECO:0000256" key="4">
    <source>
        <dbReference type="SAM" id="Phobius"/>
    </source>
</evidence>
<feature type="region of interest" description="Disordered" evidence="3">
    <location>
        <begin position="1"/>
        <end position="22"/>
    </location>
</feature>
<dbReference type="EMBL" id="QEYD01000012">
    <property type="protein sequence ID" value="PWE27235.1"/>
    <property type="molecule type" value="Genomic_DNA"/>
</dbReference>
<reference evidence="6 7" key="1">
    <citation type="submission" date="2018-05" db="EMBL/GenBank/DDBJ databases">
        <title>Pararhodobacter marina sp. nov., isolated from deep-sea water of the Indian Ocean.</title>
        <authorList>
            <person name="Lai Q.Sr."/>
            <person name="Liu X."/>
            <person name="Shao Z."/>
        </authorList>
    </citation>
    <scope>NUCLEOTIDE SEQUENCE [LARGE SCALE GENOMIC DNA]</scope>
    <source>
        <strain evidence="6 7">CIC4N-9</strain>
    </source>
</reference>
<dbReference type="Proteomes" id="UP000244940">
    <property type="component" value="Unassembled WGS sequence"/>
</dbReference>
<comment type="caution">
    <text evidence="6">The sequence shown here is derived from an EMBL/GenBank/DDBJ whole genome shotgun (WGS) entry which is preliminary data.</text>
</comment>
<keyword evidence="6" id="KW-0808">Transferase</keyword>
<evidence type="ECO:0000256" key="3">
    <source>
        <dbReference type="SAM" id="MobiDB-lite"/>
    </source>
</evidence>
<dbReference type="OrthoDB" id="9808602at2"/>
<feature type="domain" description="Bacterial sugar transferase" evidence="5">
    <location>
        <begin position="41"/>
        <end position="230"/>
    </location>
</feature>
<feature type="transmembrane region" description="Helical" evidence="4">
    <location>
        <begin position="46"/>
        <end position="69"/>
    </location>
</feature>
<keyword evidence="4" id="KW-0812">Transmembrane</keyword>
<organism evidence="6 7">
    <name type="scientific">Pararhodobacter marinus</name>
    <dbReference type="NCBI Taxonomy" id="2184063"/>
    <lineage>
        <taxon>Bacteria</taxon>
        <taxon>Pseudomonadati</taxon>
        <taxon>Pseudomonadota</taxon>
        <taxon>Alphaproteobacteria</taxon>
        <taxon>Rhodobacterales</taxon>
        <taxon>Paracoccaceae</taxon>
        <taxon>Pararhodobacter</taxon>
    </lineage>
</organism>
<dbReference type="GO" id="GO:0016780">
    <property type="term" value="F:phosphotransferase activity, for other substituted phosphate groups"/>
    <property type="evidence" value="ECO:0007669"/>
    <property type="project" value="TreeGrafter"/>
</dbReference>
<dbReference type="InterPro" id="IPR003362">
    <property type="entry name" value="Bact_transf"/>
</dbReference>
<dbReference type="PANTHER" id="PTHR30576">
    <property type="entry name" value="COLANIC BIOSYNTHESIS UDP-GLUCOSE LIPID CARRIER TRANSFERASE"/>
    <property type="match status" value="1"/>
</dbReference>
<proteinExistence type="inferred from homology"/>
<feature type="compositionally biased region" description="Polar residues" evidence="3">
    <location>
        <begin position="9"/>
        <end position="18"/>
    </location>
</feature>
<evidence type="ECO:0000313" key="7">
    <source>
        <dbReference type="Proteomes" id="UP000244940"/>
    </source>
</evidence>
<evidence type="ECO:0000313" key="6">
    <source>
        <dbReference type="EMBL" id="PWE27235.1"/>
    </source>
</evidence>
<dbReference type="PANTHER" id="PTHR30576:SF10">
    <property type="entry name" value="SLL5057 PROTEIN"/>
    <property type="match status" value="1"/>
</dbReference>